<evidence type="ECO:0000313" key="2">
    <source>
        <dbReference type="Proteomes" id="UP000247755"/>
    </source>
</evidence>
<dbReference type="Gene3D" id="2.60.40.1120">
    <property type="entry name" value="Carboxypeptidase-like, regulatory domain"/>
    <property type="match status" value="1"/>
</dbReference>
<evidence type="ECO:0000313" key="1">
    <source>
        <dbReference type="EMBL" id="PXX41085.1"/>
    </source>
</evidence>
<protein>
    <recommendedName>
        <fullName evidence="3">Carboxypeptidase regulatory-like domain-containing protein</fullName>
    </recommendedName>
</protein>
<dbReference type="EMBL" id="QJJY01000001">
    <property type="protein sequence ID" value="PXX41085.1"/>
    <property type="molecule type" value="Genomic_DNA"/>
</dbReference>
<sequence>MQKYQNNIILSPGGIAVPNASVLVTNYPSGTPATIYSDNGSTVTANPLTTDQNGAFGFYAADGHYQLQISGNIYGNAITPVTVNDVLLVDVLPADLSTSLPAGSGQLWNNGGAISVS</sequence>
<evidence type="ECO:0008006" key="3">
    <source>
        <dbReference type="Google" id="ProtNLM"/>
    </source>
</evidence>
<proteinExistence type="predicted"/>
<dbReference type="SUPFAM" id="SSF49464">
    <property type="entry name" value="Carboxypeptidase regulatory domain-like"/>
    <property type="match status" value="1"/>
</dbReference>
<dbReference type="InterPro" id="IPR008969">
    <property type="entry name" value="CarboxyPept-like_regulatory"/>
</dbReference>
<name>A0A318J0J1_BURPY</name>
<reference evidence="1 2" key="1">
    <citation type="submission" date="2018-05" db="EMBL/GenBank/DDBJ databases">
        <title>Comparative genomics of bacterial root endophytes of switchgrass collected from native prairies over two seasons.</title>
        <authorList>
            <person name="Tang Y."/>
        </authorList>
    </citation>
    <scope>NUCLEOTIDE SEQUENCE [LARGE SCALE GENOMIC DNA]</scope>
    <source>
        <strain evidence="1 2">NFIX32</strain>
    </source>
</reference>
<accession>A0A318J0J1</accession>
<dbReference type="Proteomes" id="UP000247755">
    <property type="component" value="Unassembled WGS sequence"/>
</dbReference>
<dbReference type="AlphaFoldDB" id="A0A318J0J1"/>
<comment type="caution">
    <text evidence="1">The sequence shown here is derived from an EMBL/GenBank/DDBJ whole genome shotgun (WGS) entry which is preliminary data.</text>
</comment>
<gene>
    <name evidence="1" type="ORF">NA66_1001695</name>
</gene>
<organism evidence="1 2">
    <name type="scientific">Burkholderia pyrrocinia</name>
    <name type="common">Pseudomonas pyrrocinia</name>
    <dbReference type="NCBI Taxonomy" id="60550"/>
    <lineage>
        <taxon>Bacteria</taxon>
        <taxon>Pseudomonadati</taxon>
        <taxon>Pseudomonadota</taxon>
        <taxon>Betaproteobacteria</taxon>
        <taxon>Burkholderiales</taxon>
        <taxon>Burkholderiaceae</taxon>
        <taxon>Burkholderia</taxon>
        <taxon>Burkholderia cepacia complex</taxon>
    </lineage>
</organism>
<dbReference type="RefSeq" id="WP_072438829.1">
    <property type="nucleotide sequence ID" value="NZ_QJJY01000001.1"/>
</dbReference>